<organism evidence="1 2">
    <name type="scientific">Planosporangium mesophilum</name>
    <dbReference type="NCBI Taxonomy" id="689768"/>
    <lineage>
        <taxon>Bacteria</taxon>
        <taxon>Bacillati</taxon>
        <taxon>Actinomycetota</taxon>
        <taxon>Actinomycetes</taxon>
        <taxon>Micromonosporales</taxon>
        <taxon>Micromonosporaceae</taxon>
        <taxon>Planosporangium</taxon>
    </lineage>
</organism>
<dbReference type="SUPFAM" id="SSF48371">
    <property type="entry name" value="ARM repeat"/>
    <property type="match status" value="1"/>
</dbReference>
<comment type="caution">
    <text evidence="1">The sequence shown here is derived from an EMBL/GenBank/DDBJ whole genome shotgun (WGS) entry which is preliminary data.</text>
</comment>
<keyword evidence="2" id="KW-1185">Reference proteome</keyword>
<dbReference type="Proteomes" id="UP000599074">
    <property type="component" value="Unassembled WGS sequence"/>
</dbReference>
<dbReference type="InterPro" id="IPR016024">
    <property type="entry name" value="ARM-type_fold"/>
</dbReference>
<name>A0A8J3T978_9ACTN</name>
<gene>
    <name evidence="1" type="ORF">Pme01_21250</name>
</gene>
<dbReference type="AlphaFoldDB" id="A0A8J3T978"/>
<reference evidence="1" key="1">
    <citation type="submission" date="2021-01" db="EMBL/GenBank/DDBJ databases">
        <title>Whole genome shotgun sequence of Planosporangium mesophilum NBRC 109066.</title>
        <authorList>
            <person name="Komaki H."/>
            <person name="Tamura T."/>
        </authorList>
    </citation>
    <scope>NUCLEOTIDE SEQUENCE</scope>
    <source>
        <strain evidence="1">NBRC 109066</strain>
    </source>
</reference>
<dbReference type="EMBL" id="BOON01000018">
    <property type="protein sequence ID" value="GII22528.1"/>
    <property type="molecule type" value="Genomic_DNA"/>
</dbReference>
<proteinExistence type="predicted"/>
<sequence length="389" mass="42482">MKEPGSGLSDESRAALRALYSDNGEIRLSAFHRLRDHLSDEGMRTEESVKAVPFIIEVVADRKAPARPMACFLLASIAIGDEFSWLYASQPLDRLRREVARKAAMTDDELEKELAEWVAAGATERVRMERQISAEWTTALERRDFQRWELAAYDAVRAGLAVYLDALASQDPVVAMSAAYLLGWFPEDAAVIVPHLVHLLDRERDVTTVAVASIAAGLLGDGGHVGLMVALTQRLGGPHFPERWAAAIALAHLSGEPGPVVVRELYDCVRHADRWPDEVPYLEGNMANLAVLSLLRLSDAAAPERLDVLMDRLMTLQPGPSALLVGRSILDVVFPHGRLPEGTTFAALSPQQRKVVVALTAGRASSGTFWLAFLSQHYGLPADVGLPQS</sequence>
<dbReference type="RefSeq" id="WP_168114532.1">
    <property type="nucleotide sequence ID" value="NZ_BOON01000018.1"/>
</dbReference>
<dbReference type="InterPro" id="IPR011989">
    <property type="entry name" value="ARM-like"/>
</dbReference>
<evidence type="ECO:0000313" key="2">
    <source>
        <dbReference type="Proteomes" id="UP000599074"/>
    </source>
</evidence>
<accession>A0A8J3T978</accession>
<protein>
    <recommendedName>
        <fullName evidence="3">HEAT repeat domain-containing protein</fullName>
    </recommendedName>
</protein>
<evidence type="ECO:0000313" key="1">
    <source>
        <dbReference type="EMBL" id="GII22528.1"/>
    </source>
</evidence>
<evidence type="ECO:0008006" key="3">
    <source>
        <dbReference type="Google" id="ProtNLM"/>
    </source>
</evidence>
<dbReference type="Gene3D" id="1.25.10.10">
    <property type="entry name" value="Leucine-rich Repeat Variant"/>
    <property type="match status" value="1"/>
</dbReference>